<protein>
    <submittedName>
        <fullName evidence="1">Uncharacterized protein</fullName>
    </submittedName>
</protein>
<organism evidence="1 2">
    <name type="scientific">Brachionus plicatilis</name>
    <name type="common">Marine rotifer</name>
    <name type="synonym">Brachionus muelleri</name>
    <dbReference type="NCBI Taxonomy" id="10195"/>
    <lineage>
        <taxon>Eukaryota</taxon>
        <taxon>Metazoa</taxon>
        <taxon>Spiralia</taxon>
        <taxon>Gnathifera</taxon>
        <taxon>Rotifera</taxon>
        <taxon>Eurotatoria</taxon>
        <taxon>Monogononta</taxon>
        <taxon>Pseudotrocha</taxon>
        <taxon>Ploima</taxon>
        <taxon>Brachionidae</taxon>
        <taxon>Brachionus</taxon>
    </lineage>
</organism>
<proteinExistence type="predicted"/>
<sequence>MDKFLVFDEIGLSLKCGSFKKNWFNFLHNSEQNHKPKSIFDLTNDLASKKTSFVFFKILFSIFRHHAHQILLDQIDDLIIFLSKNVFEIYNSKNKNLSNLQKFMMY</sequence>
<reference evidence="1 2" key="1">
    <citation type="journal article" date="2018" name="Sci. Rep.">
        <title>Genomic signatures of local adaptation to the degree of environmental predictability in rotifers.</title>
        <authorList>
            <person name="Franch-Gras L."/>
            <person name="Hahn C."/>
            <person name="Garcia-Roger E.M."/>
            <person name="Carmona M.J."/>
            <person name="Serra M."/>
            <person name="Gomez A."/>
        </authorList>
    </citation>
    <scope>NUCLEOTIDE SEQUENCE [LARGE SCALE GENOMIC DNA]</scope>
    <source>
        <strain evidence="1">HYR1</strain>
    </source>
</reference>
<gene>
    <name evidence="1" type="ORF">BpHYR1_050762</name>
</gene>
<comment type="caution">
    <text evidence="1">The sequence shown here is derived from an EMBL/GenBank/DDBJ whole genome shotgun (WGS) entry which is preliminary data.</text>
</comment>
<accession>A0A3M7P9Q4</accession>
<dbReference type="EMBL" id="REGN01012348">
    <property type="protein sequence ID" value="RMZ95719.1"/>
    <property type="molecule type" value="Genomic_DNA"/>
</dbReference>
<dbReference type="AlphaFoldDB" id="A0A3M7P9Q4"/>
<keyword evidence="2" id="KW-1185">Reference proteome</keyword>
<evidence type="ECO:0000313" key="2">
    <source>
        <dbReference type="Proteomes" id="UP000276133"/>
    </source>
</evidence>
<evidence type="ECO:0000313" key="1">
    <source>
        <dbReference type="EMBL" id="RMZ95719.1"/>
    </source>
</evidence>
<dbReference type="Proteomes" id="UP000276133">
    <property type="component" value="Unassembled WGS sequence"/>
</dbReference>
<name>A0A3M7P9Q4_BRAPC</name>